<keyword evidence="4" id="KW-1185">Reference proteome</keyword>
<evidence type="ECO:0000259" key="2">
    <source>
        <dbReference type="Pfam" id="PF25302"/>
    </source>
</evidence>
<dbReference type="Pfam" id="PF25302">
    <property type="entry name" value="NADase_transloc"/>
    <property type="match status" value="1"/>
</dbReference>
<reference evidence="3 4" key="1">
    <citation type="submission" date="2021-12" db="EMBL/GenBank/DDBJ databases">
        <title>Genome sequencing of bacteria with rrn-lacking chromosome and rrn-plasmid.</title>
        <authorList>
            <person name="Anda M."/>
            <person name="Iwasaki W."/>
        </authorList>
    </citation>
    <scope>NUCLEOTIDE SEQUENCE [LARGE SCALE GENOMIC DNA]</scope>
    <source>
        <strain evidence="3 4">NBRC 15940</strain>
    </source>
</reference>
<evidence type="ECO:0000313" key="3">
    <source>
        <dbReference type="EMBL" id="GJM61195.1"/>
    </source>
</evidence>
<name>A0AAN5AJ39_9BACT</name>
<evidence type="ECO:0000256" key="1">
    <source>
        <dbReference type="SAM" id="SignalP"/>
    </source>
</evidence>
<feature type="domain" description="NAD glycohydrolase translocation F5/8 type C" evidence="2">
    <location>
        <begin position="126"/>
        <end position="256"/>
    </location>
</feature>
<dbReference type="NCBIfam" id="NF047619">
    <property type="entry name" value="NADase_discoid"/>
    <property type="match status" value="1"/>
</dbReference>
<keyword evidence="1" id="KW-0732">Signal</keyword>
<gene>
    <name evidence="3" type="ORF">PEDI_17470</name>
</gene>
<organism evidence="3 4">
    <name type="scientific">Persicobacter diffluens</name>
    <dbReference type="NCBI Taxonomy" id="981"/>
    <lineage>
        <taxon>Bacteria</taxon>
        <taxon>Pseudomonadati</taxon>
        <taxon>Bacteroidota</taxon>
        <taxon>Cytophagia</taxon>
        <taxon>Cytophagales</taxon>
        <taxon>Persicobacteraceae</taxon>
        <taxon>Persicobacter</taxon>
    </lineage>
</organism>
<evidence type="ECO:0000313" key="4">
    <source>
        <dbReference type="Proteomes" id="UP001310022"/>
    </source>
</evidence>
<dbReference type="Proteomes" id="UP001310022">
    <property type="component" value="Unassembled WGS sequence"/>
</dbReference>
<comment type="caution">
    <text evidence="3">The sequence shown here is derived from an EMBL/GenBank/DDBJ whole genome shotgun (WGS) entry which is preliminary data.</text>
</comment>
<dbReference type="InterPro" id="IPR057561">
    <property type="entry name" value="NADase_transloc"/>
</dbReference>
<dbReference type="EMBL" id="BQKE01000001">
    <property type="protein sequence ID" value="GJM61195.1"/>
    <property type="molecule type" value="Genomic_DNA"/>
</dbReference>
<accession>A0AAN5AJ39</accession>
<sequence>MRDHFTQKAKKRIMNNLILHFILILSLNAFAQEVEILPCECCGNSELKKVSEFENIDISLYYSFDGSSSNWCTSYLKPGGIAPKNPTQDEIVKAYELDDPDIIEELEAQRRDFVNWSCKYSPLQLQADHNSAWVEGVEGSGAGEIVLTFLDIFKPIEIWAGYGKSPGLFSANNRPHNINVYVLQVDSSEDTENGKLFSGLTRVAVHQIALKDFNGFQDVDLDLPENLDRSKDYLIAIELIDVYAGRKYNDTCISVIRNK</sequence>
<proteinExistence type="predicted"/>
<protein>
    <recommendedName>
        <fullName evidence="2">NAD glycohydrolase translocation F5/8 type C domain-containing protein</fullName>
    </recommendedName>
</protein>
<feature type="signal peptide" evidence="1">
    <location>
        <begin position="1"/>
        <end position="31"/>
    </location>
</feature>
<dbReference type="AlphaFoldDB" id="A0AAN5AJ39"/>
<feature type="chain" id="PRO_5042829471" description="NAD glycohydrolase translocation F5/8 type C domain-containing protein" evidence="1">
    <location>
        <begin position="32"/>
        <end position="259"/>
    </location>
</feature>